<dbReference type="Pfam" id="PF00512">
    <property type="entry name" value="HisKA"/>
    <property type="match status" value="1"/>
</dbReference>
<evidence type="ECO:0000256" key="8">
    <source>
        <dbReference type="SAM" id="MobiDB-lite"/>
    </source>
</evidence>
<dbReference type="InterPro" id="IPR042267">
    <property type="entry name" value="VTC_sf"/>
</dbReference>
<dbReference type="SMART" id="SM00387">
    <property type="entry name" value="HATPase_c"/>
    <property type="match status" value="1"/>
</dbReference>
<dbReference type="InterPro" id="IPR036890">
    <property type="entry name" value="HATPase_C_sf"/>
</dbReference>
<feature type="region of interest" description="Disordered" evidence="8">
    <location>
        <begin position="1009"/>
        <end position="1029"/>
    </location>
</feature>
<keyword evidence="2 7" id="KW-0597">Phosphoprotein</keyword>
<dbReference type="InterPro" id="IPR005467">
    <property type="entry name" value="His_kinase_dom"/>
</dbReference>
<dbReference type="SUPFAM" id="SSF52172">
    <property type="entry name" value="CheY-like"/>
    <property type="match status" value="1"/>
</dbReference>
<dbReference type="CDD" id="cd00082">
    <property type="entry name" value="HisKA"/>
    <property type="match status" value="1"/>
</dbReference>
<dbReference type="GO" id="GO:0000155">
    <property type="term" value="F:phosphorelay sensor kinase activity"/>
    <property type="evidence" value="ECO:0007669"/>
    <property type="project" value="InterPro"/>
</dbReference>
<comment type="subcellular location">
    <subcellularLocation>
        <location evidence="1">Vacuole membrane</location>
        <topology evidence="1">Multi-pass membrane protein</topology>
    </subcellularLocation>
</comment>
<dbReference type="CDD" id="cd14480">
    <property type="entry name" value="SPX_VTC2_like"/>
    <property type="match status" value="1"/>
</dbReference>
<dbReference type="SUPFAM" id="SSF55785">
    <property type="entry name" value="PYP-like sensor domain (PAS domain)"/>
    <property type="match status" value="1"/>
</dbReference>
<dbReference type="PANTHER" id="PTHR46140:SF2">
    <property type="entry name" value="VACUOLAR TRANSPORTER CHAPERONE 3 COMPLEX SUBUNIT 3-RELATED"/>
    <property type="match status" value="1"/>
</dbReference>
<keyword evidence="6 9" id="KW-0472">Membrane</keyword>
<gene>
    <name evidence="13" type="ORF">BLS_006835</name>
</gene>
<evidence type="ECO:0000256" key="7">
    <source>
        <dbReference type="PROSITE-ProRule" id="PRU00169"/>
    </source>
</evidence>
<feature type="compositionally biased region" description="Acidic residues" evidence="8">
    <location>
        <begin position="42"/>
        <end position="52"/>
    </location>
</feature>
<keyword evidence="3" id="KW-0926">Vacuole</keyword>
<feature type="transmembrane region" description="Helical" evidence="9">
    <location>
        <begin position="755"/>
        <end position="774"/>
    </location>
</feature>
<dbReference type="InterPro" id="IPR011006">
    <property type="entry name" value="CheY-like_superfamily"/>
</dbReference>
<feature type="modified residue" description="4-aspartylphosphate" evidence="7">
    <location>
        <position position="1743"/>
    </location>
</feature>
<dbReference type="InterPro" id="IPR003661">
    <property type="entry name" value="HisK_dim/P_dom"/>
</dbReference>
<evidence type="ECO:0000259" key="10">
    <source>
        <dbReference type="PROSITE" id="PS50109"/>
    </source>
</evidence>
<dbReference type="InterPro" id="IPR035965">
    <property type="entry name" value="PAS-like_dom_sf"/>
</dbReference>
<dbReference type="Pfam" id="PF09428">
    <property type="entry name" value="DUF2011"/>
    <property type="match status" value="1"/>
</dbReference>
<feature type="compositionally biased region" description="Polar residues" evidence="8">
    <location>
        <begin position="576"/>
        <end position="588"/>
    </location>
</feature>
<evidence type="ECO:0000313" key="13">
    <source>
        <dbReference type="EMBL" id="KAE9981923.1"/>
    </source>
</evidence>
<dbReference type="SUPFAM" id="SSF47384">
    <property type="entry name" value="Homodimeric domain of signal transducing histidine kinase"/>
    <property type="match status" value="1"/>
</dbReference>
<feature type="region of interest" description="Disordered" evidence="8">
    <location>
        <begin position="1953"/>
        <end position="2048"/>
    </location>
</feature>
<comment type="caution">
    <text evidence="13">The sequence shown here is derived from an EMBL/GenBank/DDBJ whole genome shotgun (WGS) entry which is preliminary data.</text>
</comment>
<feature type="compositionally biased region" description="Basic residues" evidence="8">
    <location>
        <begin position="1968"/>
        <end position="1982"/>
    </location>
</feature>
<dbReference type="Gene3D" id="1.10.287.130">
    <property type="match status" value="1"/>
</dbReference>
<evidence type="ECO:0000256" key="6">
    <source>
        <dbReference type="ARBA" id="ARBA00023136"/>
    </source>
</evidence>
<dbReference type="CDD" id="cd16922">
    <property type="entry name" value="HATPase_EvgS-ArcB-TorS-like"/>
    <property type="match status" value="1"/>
</dbReference>
<feature type="domain" description="Response regulatory" evidence="11">
    <location>
        <begin position="1683"/>
        <end position="1814"/>
    </location>
</feature>
<dbReference type="GO" id="GO:0006799">
    <property type="term" value="P:polyphosphate biosynthetic process"/>
    <property type="evidence" value="ECO:0007669"/>
    <property type="project" value="UniProtKB-ARBA"/>
</dbReference>
<feature type="compositionally biased region" description="Polar residues" evidence="8">
    <location>
        <begin position="1953"/>
        <end position="1964"/>
    </location>
</feature>
<dbReference type="Pfam" id="PF02518">
    <property type="entry name" value="HATPase_c"/>
    <property type="match status" value="1"/>
</dbReference>
<dbReference type="PROSITE" id="PS50110">
    <property type="entry name" value="RESPONSE_REGULATORY"/>
    <property type="match status" value="1"/>
</dbReference>
<dbReference type="PRINTS" id="PR00344">
    <property type="entry name" value="BCTRLSENSOR"/>
</dbReference>
<dbReference type="CDD" id="cd17546">
    <property type="entry name" value="REC_hyHK_CKI1_RcsC-like"/>
    <property type="match status" value="1"/>
</dbReference>
<dbReference type="InterPro" id="IPR018966">
    <property type="entry name" value="VTC_domain"/>
</dbReference>
<proteinExistence type="predicted"/>
<sequence>MRFGKTLKTSIYPPWKDQYIDYDKLKKLLREDPSTAGSTQSNEEEDDWTEEDEEAFVEELINVQLEKVHKFHSETIQRLKEETTECEQKLEPLGVGIKVEDGEAKAEEKEPTTLADEERKKTMEEVMTKLDKITKETSELQRYARLNYTGFFKAGKKHDRRRGTSYRIRPLLRERLSALDFNTEDYSPMLYRLSAMYSFVRQGLDGKDRRGMSFSGSQAGSDTYTSYKFWVHPDNLLEVKTVILRRLPVLVYNSQTSKIAQGSEPDPTVTSIYFDNPKFSLYTKKVTHEPDAPSLRLRWYGQLADNPDVLCEKKVIREGDISEEQRFPIKDKYVQRFIEGEYKMEKTISRLEERFGAESERVKQMKASVDDIHTFIKDNQLQPVVRANYARTAFEIPGDDRVRISLDTDLAFIREDAIDSERPCRDPEDWHRSDIDSAQMEYPFTGIRKGEVNRFPFALLEIKIRGRKQYEWITDLMNSHLVKEAPRFSKFVHGVAELFEDYVNSFPFWLSQVESDIRRDPHQAFEQEQERKATAAADDLVVGSLFGPGASPARGSFGGRGNSFKPAKASPIGSPPANQSFQPASTPKATAGMTRVVKSKDSSMEDAVEEADSDDDGVQVSRRAYPQFDGLLSMFSSKNSSSKYARRHRAGNGHLPPGVQKPTYWIKDQGPVRVEAKVWLANQRTFVKWQHVTVLLASLGLGLYNAAGVDNKVARGLAVAYTAVAIFSGVWGWAIYMKRGHMIRTRSGKDFDSTFGPLVICGLLIIALLLNFGFKFHAAMKDQEHQQSNLTMPLLPHAALSEVSNGVKTMHWDLGQTCQDRQRTCLPSQWPPQLTESVDFVLADPNPAAILWGDDLTMIYNEGFAEFAGAKHPQLMGKSPKTEYAEVWPMFEDIIQRGRSTGQATRHKDVQLFLDRASSGWLEEAFVTYTFIPIVSPSKKVAGFYHTATETTSAVLSARRTQTLLSLGDYLTTSRSLQDYWDNLLKALEENNHDMHWVLAYSFANDGENETGSGTHSSAGHSSPHRTPRGCTLAGATTKAMGKVPLTFDRQDDKDAFTQIIKRSVRSGKTELLQNTDLELPEWIFELGTESHGDQECRSALLIPIRPTTKNEADGGTVIGFLLVGVAATRGYNKDLAQFVRLFSRQLDTSAASIMLLEQEIRRQQQLTEQLSTSTKQAQELERKFSRFAEVSNIGMWIASPAGELLYANKTWYEQAGLPFNTPGMNVGKWMPLITEASLAEFTGKWDKLINSHQPITLECEFKARWHSRDPVTGQRLEGAKWFLISAFPEFADDGSLKSAWGCNVELSYQKWAQSLKDERLLEIMEAKRQTENFIDMTSHEMRNPLSAILQSADAIVGLVEEASEKRPNGVKIEIDQAAADSIADSASTIMACAQHQKRIVDDILTLSKLDASLLVVSPDEVDPVATVKHALQLHQQEFKTAGVEGLISIDNSYRELHVERVFLDPSRLLQVLINLVTNAIKFTQYQPERLVTLHLGASVLPPSQVEDDSQWFAPRTGGKFSGLSAEWGKGEELYLIFSIEDTGCGLSGDEMQKLFTRFGQASPKTHVQYGGSGLGLFICKELTELQGGRIGVTSIPGKGSTFKFYLKVRRAMPTAKAIEEAIEENAKKLERVVSIEAEQSDQKTSKAVKELKDPNYVHPVNKGNEGLSNPIVGSPYDANTLHVLIVEDNLINQKVMANQLRKASCIVHVADHGVDALAFLEKTTFTKDCGPSAIPLSIVLMDLEMPVMDGLTCVRKIREMQKEGRFTRPVPVIAVTANARLEQVKNAKDMGMDDVITKPFRIKDLIPQIVRRDELYSLSPSPSSSPDPSLGQAFLRSLGRGFTKTFSAEAPVIEERVQSEDVEFRLFARPSTSNEKTTTRIRVESPSLDHGPAGLVIPERPREYYFRDSLSPEAEHRLKITAVSGEDVLARSHMKWPGCSLPWRVTTILSTGTPAQDHSAQLDTSKRKTRKGKKTRIVIRKKAVESRERKAKAEEGDAEKELAERVKRAKRNRDKKLKKRERDKAKKAAARAGGEDVAGSSDDAEFE</sequence>
<dbReference type="GO" id="GO:0033254">
    <property type="term" value="C:vacuolar transporter chaperone complex"/>
    <property type="evidence" value="ECO:0007669"/>
    <property type="project" value="TreeGrafter"/>
</dbReference>
<accession>A0A8H3Z3K0</accession>
<dbReference type="PROSITE" id="PS51382">
    <property type="entry name" value="SPX"/>
    <property type="match status" value="1"/>
</dbReference>
<evidence type="ECO:0000256" key="9">
    <source>
        <dbReference type="SAM" id="Phobius"/>
    </source>
</evidence>
<evidence type="ECO:0000259" key="12">
    <source>
        <dbReference type="PROSITE" id="PS51382"/>
    </source>
</evidence>
<reference evidence="13 14" key="1">
    <citation type="submission" date="2019-11" db="EMBL/GenBank/DDBJ databases">
        <title>Venturia inaequalis Genome Resource.</title>
        <authorList>
            <person name="Lichtner F.J."/>
        </authorList>
    </citation>
    <scope>NUCLEOTIDE SEQUENCE [LARGE SCALE GENOMIC DNA]</scope>
    <source>
        <strain evidence="13">Bline_iso_100314</strain>
    </source>
</reference>
<dbReference type="InterPro" id="IPR018555">
    <property type="entry name" value="C630.06c-like"/>
</dbReference>
<evidence type="ECO:0000256" key="1">
    <source>
        <dbReference type="ARBA" id="ARBA00004128"/>
    </source>
</evidence>
<feature type="compositionally biased region" description="Basic residues" evidence="8">
    <location>
        <begin position="2008"/>
        <end position="2020"/>
    </location>
</feature>
<evidence type="ECO:0000313" key="14">
    <source>
        <dbReference type="Proteomes" id="UP000433883"/>
    </source>
</evidence>
<evidence type="ECO:0000256" key="2">
    <source>
        <dbReference type="ARBA" id="ARBA00022553"/>
    </source>
</evidence>
<evidence type="ECO:0000256" key="5">
    <source>
        <dbReference type="ARBA" id="ARBA00022989"/>
    </source>
</evidence>
<dbReference type="Gene3D" id="3.20.100.30">
    <property type="entry name" value="VTC, catalytic tunnel domain"/>
    <property type="match status" value="1"/>
</dbReference>
<dbReference type="Pfam" id="PF02656">
    <property type="entry name" value="DUF202"/>
    <property type="match status" value="1"/>
</dbReference>
<feature type="domain" description="SPX" evidence="12">
    <location>
        <begin position="1"/>
        <end position="172"/>
    </location>
</feature>
<name>A0A8H3Z3K0_VENIN</name>
<feature type="region of interest" description="Disordered" evidence="8">
    <location>
        <begin position="31"/>
        <end position="52"/>
    </location>
</feature>
<dbReference type="InterPro" id="IPR003594">
    <property type="entry name" value="HATPase_dom"/>
</dbReference>
<organism evidence="13 14">
    <name type="scientific">Venturia inaequalis</name>
    <name type="common">Apple scab fungus</name>
    <dbReference type="NCBI Taxonomy" id="5025"/>
    <lineage>
        <taxon>Eukaryota</taxon>
        <taxon>Fungi</taxon>
        <taxon>Dikarya</taxon>
        <taxon>Ascomycota</taxon>
        <taxon>Pezizomycotina</taxon>
        <taxon>Dothideomycetes</taxon>
        <taxon>Pleosporomycetidae</taxon>
        <taxon>Venturiales</taxon>
        <taxon>Venturiaceae</taxon>
        <taxon>Venturia</taxon>
    </lineage>
</organism>
<evidence type="ECO:0000259" key="11">
    <source>
        <dbReference type="PROSITE" id="PS50110"/>
    </source>
</evidence>
<feature type="region of interest" description="Disordered" evidence="8">
    <location>
        <begin position="552"/>
        <end position="617"/>
    </location>
</feature>
<dbReference type="Gene3D" id="3.30.450.20">
    <property type="entry name" value="PAS domain"/>
    <property type="match status" value="2"/>
</dbReference>
<feature type="compositionally biased region" description="Basic and acidic residues" evidence="8">
    <location>
        <begin position="1983"/>
        <end position="2007"/>
    </location>
</feature>
<feature type="domain" description="Histidine kinase" evidence="10">
    <location>
        <begin position="1337"/>
        <end position="1611"/>
    </location>
</feature>
<evidence type="ECO:0000256" key="4">
    <source>
        <dbReference type="ARBA" id="ARBA00022692"/>
    </source>
</evidence>
<dbReference type="Pfam" id="PF03105">
    <property type="entry name" value="SPX"/>
    <property type="match status" value="1"/>
</dbReference>
<dbReference type="Gene3D" id="3.40.50.2300">
    <property type="match status" value="1"/>
</dbReference>
<dbReference type="GO" id="GO:0000329">
    <property type="term" value="C:fungal-type vacuole membrane"/>
    <property type="evidence" value="ECO:0007669"/>
    <property type="project" value="TreeGrafter"/>
</dbReference>
<dbReference type="FunFam" id="3.20.100.30:FF:000002">
    <property type="entry name" value="Vacuolar transporter chaperone"/>
    <property type="match status" value="1"/>
</dbReference>
<evidence type="ECO:0000256" key="3">
    <source>
        <dbReference type="ARBA" id="ARBA00022554"/>
    </source>
</evidence>
<dbReference type="EMBL" id="WNWQ01000051">
    <property type="protein sequence ID" value="KAE9981923.1"/>
    <property type="molecule type" value="Genomic_DNA"/>
</dbReference>
<dbReference type="InterPro" id="IPR036097">
    <property type="entry name" value="HisK_dim/P_sf"/>
</dbReference>
<dbReference type="InterPro" id="IPR003807">
    <property type="entry name" value="DUF202"/>
</dbReference>
<dbReference type="SMART" id="SM00388">
    <property type="entry name" value="HisKA"/>
    <property type="match status" value="1"/>
</dbReference>
<dbReference type="SMART" id="SM00448">
    <property type="entry name" value="REC"/>
    <property type="match status" value="1"/>
</dbReference>
<dbReference type="PANTHER" id="PTHR46140">
    <property type="entry name" value="VACUOLAR TRANSPORTER CHAPERONE 1-RELATED"/>
    <property type="match status" value="1"/>
</dbReference>
<dbReference type="SUPFAM" id="SSF55874">
    <property type="entry name" value="ATPase domain of HSP90 chaperone/DNA topoisomerase II/histidine kinase"/>
    <property type="match status" value="1"/>
</dbReference>
<protein>
    <submittedName>
        <fullName evidence="13">Uncharacterized protein</fullName>
    </submittedName>
</protein>
<feature type="compositionally biased region" description="Acidic residues" evidence="8">
    <location>
        <begin position="604"/>
        <end position="617"/>
    </location>
</feature>
<dbReference type="InterPro" id="IPR004358">
    <property type="entry name" value="Sig_transdc_His_kin-like_C"/>
</dbReference>
<dbReference type="InterPro" id="IPR004331">
    <property type="entry name" value="SPX_dom"/>
</dbReference>
<dbReference type="Pfam" id="PF00072">
    <property type="entry name" value="Response_reg"/>
    <property type="match status" value="1"/>
</dbReference>
<dbReference type="PROSITE" id="PS50109">
    <property type="entry name" value="HIS_KIN"/>
    <property type="match status" value="1"/>
</dbReference>
<dbReference type="Gene3D" id="3.30.565.10">
    <property type="entry name" value="Histidine kinase-like ATPase, C-terminal domain"/>
    <property type="match status" value="1"/>
</dbReference>
<dbReference type="InterPro" id="IPR001789">
    <property type="entry name" value="Sig_transdc_resp-reg_receiver"/>
</dbReference>
<dbReference type="Proteomes" id="UP000433883">
    <property type="component" value="Unassembled WGS sequence"/>
</dbReference>
<keyword evidence="5 9" id="KW-1133">Transmembrane helix</keyword>
<dbReference type="InterPro" id="IPR051572">
    <property type="entry name" value="VTC_Complex_Subunit"/>
</dbReference>
<dbReference type="Pfam" id="PF09359">
    <property type="entry name" value="VTC"/>
    <property type="match status" value="1"/>
</dbReference>
<keyword evidence="4 9" id="KW-0812">Transmembrane</keyword>
<feature type="transmembrane region" description="Helical" evidence="9">
    <location>
        <begin position="713"/>
        <end position="734"/>
    </location>
</feature>
<feature type="compositionally biased region" description="Low complexity" evidence="8">
    <location>
        <begin position="1011"/>
        <end position="1022"/>
    </location>
</feature>